<evidence type="ECO:0000313" key="10">
    <source>
        <dbReference type="Proteomes" id="UP000231279"/>
    </source>
</evidence>
<feature type="transmembrane region" description="Helical" evidence="7">
    <location>
        <begin position="40"/>
        <end position="61"/>
    </location>
</feature>
<feature type="transmembrane region" description="Helical" evidence="7">
    <location>
        <begin position="67"/>
        <end position="90"/>
    </location>
</feature>
<evidence type="ECO:0000256" key="1">
    <source>
        <dbReference type="ARBA" id="ARBA00004370"/>
    </source>
</evidence>
<dbReference type="GO" id="GO:0016020">
    <property type="term" value="C:membrane"/>
    <property type="evidence" value="ECO:0007669"/>
    <property type="project" value="UniProtKB-SubCell"/>
</dbReference>
<evidence type="ECO:0000256" key="7">
    <source>
        <dbReference type="SAM" id="Phobius"/>
    </source>
</evidence>
<organism evidence="9 10">
    <name type="scientific">Handroanthus impetiginosus</name>
    <dbReference type="NCBI Taxonomy" id="429701"/>
    <lineage>
        <taxon>Eukaryota</taxon>
        <taxon>Viridiplantae</taxon>
        <taxon>Streptophyta</taxon>
        <taxon>Embryophyta</taxon>
        <taxon>Tracheophyta</taxon>
        <taxon>Spermatophyta</taxon>
        <taxon>Magnoliopsida</taxon>
        <taxon>eudicotyledons</taxon>
        <taxon>Gunneridae</taxon>
        <taxon>Pentapetalae</taxon>
        <taxon>asterids</taxon>
        <taxon>lamiids</taxon>
        <taxon>Lamiales</taxon>
        <taxon>Bignoniaceae</taxon>
        <taxon>Crescentiina</taxon>
        <taxon>Tabebuia alliance</taxon>
        <taxon>Handroanthus</taxon>
    </lineage>
</organism>
<accession>A0A2G9FXC8</accession>
<keyword evidence="6 7" id="KW-0472">Membrane</keyword>
<keyword evidence="4" id="KW-0029">Amino-acid transport</keyword>
<name>A0A2G9FXC8_9LAMI</name>
<feature type="transmembrane region" description="Helical" evidence="7">
    <location>
        <begin position="194"/>
        <end position="220"/>
    </location>
</feature>
<dbReference type="InterPro" id="IPR013057">
    <property type="entry name" value="AA_transpt_TM"/>
</dbReference>
<comment type="caution">
    <text evidence="9">The sequence shown here is derived from an EMBL/GenBank/DDBJ whole genome shotgun (WGS) entry which is preliminary data.</text>
</comment>
<keyword evidence="3 7" id="KW-0812">Transmembrane</keyword>
<dbReference type="EMBL" id="NKXS01010072">
    <property type="protein sequence ID" value="PIM97339.1"/>
    <property type="molecule type" value="Genomic_DNA"/>
</dbReference>
<evidence type="ECO:0000256" key="5">
    <source>
        <dbReference type="ARBA" id="ARBA00022989"/>
    </source>
</evidence>
<evidence type="ECO:0000256" key="4">
    <source>
        <dbReference type="ARBA" id="ARBA00022970"/>
    </source>
</evidence>
<dbReference type="AlphaFoldDB" id="A0A2G9FXC8"/>
<proteinExistence type="predicted"/>
<feature type="transmembrane region" description="Helical" evidence="7">
    <location>
        <begin position="240"/>
        <end position="263"/>
    </location>
</feature>
<feature type="domain" description="Amino acid transporter transmembrane" evidence="8">
    <location>
        <begin position="36"/>
        <end position="264"/>
    </location>
</feature>
<keyword evidence="2" id="KW-0813">Transport</keyword>
<evidence type="ECO:0000256" key="3">
    <source>
        <dbReference type="ARBA" id="ARBA00022692"/>
    </source>
</evidence>
<dbReference type="Proteomes" id="UP000231279">
    <property type="component" value="Unassembled WGS sequence"/>
</dbReference>
<evidence type="ECO:0000256" key="6">
    <source>
        <dbReference type="ARBA" id="ARBA00023136"/>
    </source>
</evidence>
<evidence type="ECO:0000256" key="2">
    <source>
        <dbReference type="ARBA" id="ARBA00022448"/>
    </source>
</evidence>
<keyword evidence="5 7" id="KW-1133">Transmembrane helix</keyword>
<reference evidence="10" key="1">
    <citation type="journal article" date="2018" name="Gigascience">
        <title>Genome assembly of the Pink Ipe (Handroanthus impetiginosus, Bignoniaceae), a highly valued, ecologically keystone Neotropical timber forest tree.</title>
        <authorList>
            <person name="Silva-Junior O.B."/>
            <person name="Grattapaglia D."/>
            <person name="Novaes E."/>
            <person name="Collevatti R.G."/>
        </authorList>
    </citation>
    <scope>NUCLEOTIDE SEQUENCE [LARGE SCALE GENOMIC DNA]</scope>
    <source>
        <strain evidence="10">cv. UFG-1</strain>
    </source>
</reference>
<dbReference type="STRING" id="429701.A0A2G9FXC8"/>
<keyword evidence="10" id="KW-1185">Reference proteome</keyword>
<dbReference type="PANTHER" id="PTHR48017">
    <property type="entry name" value="OS05G0424000 PROTEIN-RELATED"/>
    <property type="match status" value="1"/>
</dbReference>
<dbReference type="OrthoDB" id="1295718at2759"/>
<protein>
    <recommendedName>
        <fullName evidence="8">Amino acid transporter transmembrane domain-containing protein</fullName>
    </recommendedName>
</protein>
<evidence type="ECO:0000313" key="9">
    <source>
        <dbReference type="EMBL" id="PIM97339.1"/>
    </source>
</evidence>
<comment type="subcellular location">
    <subcellularLocation>
        <location evidence="1">Membrane</location>
    </subcellularLocation>
</comment>
<evidence type="ECO:0000259" key="8">
    <source>
        <dbReference type="Pfam" id="PF01490"/>
    </source>
</evidence>
<dbReference type="Pfam" id="PF01490">
    <property type="entry name" value="Aa_trans"/>
    <property type="match status" value="1"/>
</dbReference>
<gene>
    <name evidence="9" type="ORF">CDL12_30191</name>
</gene>
<dbReference type="GO" id="GO:0006865">
    <property type="term" value="P:amino acid transport"/>
    <property type="evidence" value="ECO:0007669"/>
    <property type="project" value="UniProtKB-KW"/>
</dbReference>
<sequence length="269" mass="29099">MLEISSRTRSTMGVTKSDHHLPLLLPVAHSDDSAKRTGTIWTAVAHIITGVIGSGVLSLAWSMAQLGWIAGPFSMLFFAAITLASTFLVCDSYRFPDPDTGPIRNRSYPDAVRLNLGDRSAQICGVFMQLNFYGTGIAYVITSATCLRAIQRSNCYHKYGHDAPCEYGDTFFMLLFGVLQIFMSQIPDFHSMDWLSVVAAVMSFTYAGIGLGLGAAKVIGSGVIEGSIYGVSTSTGTEKMWLVSQAIGDVAFAYPFATLVLNIQVKAMF</sequence>
<feature type="transmembrane region" description="Helical" evidence="7">
    <location>
        <begin position="130"/>
        <end position="150"/>
    </location>
</feature>